<keyword evidence="3" id="KW-0539">Nucleus</keyword>
<dbReference type="InterPro" id="IPR045814">
    <property type="entry name" value="IntS14_b-barrel"/>
</dbReference>
<dbReference type="Gene3D" id="3.40.50.410">
    <property type="entry name" value="von Willebrand factor, type A domain"/>
    <property type="match status" value="1"/>
</dbReference>
<accession>A0A6P6YGV3</accession>
<dbReference type="GO" id="GO:0032039">
    <property type="term" value="C:integrator complex"/>
    <property type="evidence" value="ECO:0007669"/>
    <property type="project" value="InterPro"/>
</dbReference>
<gene>
    <name evidence="10" type="primary">LOC113797808</name>
</gene>
<evidence type="ECO:0000259" key="6">
    <source>
        <dbReference type="Pfam" id="PF13519"/>
    </source>
</evidence>
<evidence type="ECO:0000313" key="10">
    <source>
        <dbReference type="RefSeq" id="XP_027204049.1"/>
    </source>
</evidence>
<name>A0A6P6YGV3_DERPT</name>
<comment type="subcellular location">
    <subcellularLocation>
        <location evidence="1">Nucleus</location>
    </subcellularLocation>
</comment>
<dbReference type="SUPFAM" id="SSF53300">
    <property type="entry name" value="vWA-like"/>
    <property type="match status" value="1"/>
</dbReference>
<dbReference type="Pfam" id="PF13519">
    <property type="entry name" value="VWA_2"/>
    <property type="match status" value="1"/>
</dbReference>
<dbReference type="GO" id="GO:0034472">
    <property type="term" value="P:snRNA 3'-end processing"/>
    <property type="evidence" value="ECO:0007669"/>
    <property type="project" value="TreeGrafter"/>
</dbReference>
<dbReference type="Proteomes" id="UP000515146">
    <property type="component" value="Unplaced"/>
</dbReference>
<dbReference type="PANTHER" id="PTHR13532">
    <property type="match status" value="1"/>
</dbReference>
<dbReference type="InterPro" id="IPR002035">
    <property type="entry name" value="VWF_A"/>
</dbReference>
<dbReference type="InterPro" id="IPR039841">
    <property type="entry name" value="INTS14"/>
</dbReference>
<comment type="similarity">
    <text evidence="4">Belongs to the Integrator subunit 14 family.</text>
</comment>
<dbReference type="InterPro" id="IPR036465">
    <property type="entry name" value="vWFA_dom_sf"/>
</dbReference>
<dbReference type="AlphaFoldDB" id="A0A6P6YGV3"/>
<dbReference type="CTD" id="81556"/>
<feature type="domain" description="VWFA" evidence="6">
    <location>
        <begin position="3"/>
        <end position="130"/>
    </location>
</feature>
<feature type="region of interest" description="Disordered" evidence="5">
    <location>
        <begin position="419"/>
        <end position="444"/>
    </location>
</feature>
<evidence type="ECO:0000259" key="7">
    <source>
        <dbReference type="Pfam" id="PF19435"/>
    </source>
</evidence>
<dbReference type="InParanoid" id="A0A6P6YGV3"/>
<feature type="domain" description="Integrator complex subunit 14 beta-barrel" evidence="7">
    <location>
        <begin position="242"/>
        <end position="401"/>
    </location>
</feature>
<evidence type="ECO:0000256" key="2">
    <source>
        <dbReference type="ARBA" id="ARBA00016816"/>
    </source>
</evidence>
<dbReference type="Pfam" id="PF20504">
    <property type="entry name" value="IntS14_C"/>
    <property type="match status" value="1"/>
</dbReference>
<dbReference type="InterPro" id="IPR046471">
    <property type="entry name" value="IntS14_C"/>
</dbReference>
<evidence type="ECO:0000256" key="1">
    <source>
        <dbReference type="ARBA" id="ARBA00004123"/>
    </source>
</evidence>
<keyword evidence="9" id="KW-1185">Reference proteome</keyword>
<feature type="domain" description="Integrator complex subunit 14 C-terminal" evidence="8">
    <location>
        <begin position="447"/>
        <end position="538"/>
    </location>
</feature>
<dbReference type="RefSeq" id="XP_027204049.1">
    <property type="nucleotide sequence ID" value="XM_027348248.1"/>
</dbReference>
<evidence type="ECO:0000256" key="3">
    <source>
        <dbReference type="ARBA" id="ARBA00023242"/>
    </source>
</evidence>
<proteinExistence type="inferred from homology"/>
<sequence>MPIIVLLDNSFSMNQDVSSSSSSIKSNFTVSNIETNYLSRFHLAQHGLRILFQFLKNNRKFESTALLTYSRTCEIISEFTRDYDFLTNCLSNIKTIDRSNLMQALFKASKMIKDNYNFDLFYHIIVVTDGLALLQTNQSNKNIFGQFDFEENDLEQLKLPSKCRIHFVCLNTLNNIRVQNSLQTFQEILLKNCQNKSNDDYDDEQIQVNQNYDGGQIWIPDTKTLSPILIEDLFHKLCSENFKSFSGKITCGDLSGLISLYPDLPSINDKTNINRQQIDIIRICGFLNADEMFDSPFYSRHYVIPVAEKNIDEMKKWIRFLNFKSDQSDDDILQMFGDEGRQPSFAVLLHGSFKIANMIAVCEICSQANNNNNNQQQWYGILQSVTDKKKSNLMLFTLYPGSNPIPWLSNFRNFSLSSSDGNTTNSTNSNNNNSKNNLKKNSNLNPWLQPQSVFNDIQKVLRFLKKLPDRYEQLVTEINRIQRASIALKFFQLIDSLIQIFEFEAPLLPNYQQQPQVREQVEQILQFIRQTKQQIVVQQQQQQPTTTITN</sequence>
<protein>
    <recommendedName>
        <fullName evidence="2">Integrator complex subunit 14</fullName>
    </recommendedName>
</protein>
<dbReference type="OMA" id="QSSVVWI"/>
<evidence type="ECO:0000313" key="9">
    <source>
        <dbReference type="Proteomes" id="UP000515146"/>
    </source>
</evidence>
<organism evidence="9 10">
    <name type="scientific">Dermatophagoides pteronyssinus</name>
    <name type="common">European house dust mite</name>
    <dbReference type="NCBI Taxonomy" id="6956"/>
    <lineage>
        <taxon>Eukaryota</taxon>
        <taxon>Metazoa</taxon>
        <taxon>Ecdysozoa</taxon>
        <taxon>Arthropoda</taxon>
        <taxon>Chelicerata</taxon>
        <taxon>Arachnida</taxon>
        <taxon>Acari</taxon>
        <taxon>Acariformes</taxon>
        <taxon>Sarcoptiformes</taxon>
        <taxon>Astigmata</taxon>
        <taxon>Psoroptidia</taxon>
        <taxon>Analgoidea</taxon>
        <taxon>Pyroglyphidae</taxon>
        <taxon>Dermatophagoidinae</taxon>
        <taxon>Dermatophagoides</taxon>
    </lineage>
</organism>
<evidence type="ECO:0000256" key="5">
    <source>
        <dbReference type="SAM" id="MobiDB-lite"/>
    </source>
</evidence>
<dbReference type="Pfam" id="PF19435">
    <property type="entry name" value="IntS14_b-barrel"/>
    <property type="match status" value="1"/>
</dbReference>
<dbReference type="KEGG" id="dpte:113797808"/>
<evidence type="ECO:0000259" key="8">
    <source>
        <dbReference type="Pfam" id="PF20504"/>
    </source>
</evidence>
<reference evidence="10" key="1">
    <citation type="submission" date="2025-08" db="UniProtKB">
        <authorList>
            <consortium name="RefSeq"/>
        </authorList>
    </citation>
    <scope>IDENTIFICATION</scope>
    <source>
        <strain evidence="10">Airmid</strain>
    </source>
</reference>
<dbReference type="FunCoup" id="A0A6P6YGV3">
    <property type="interactions" value="1812"/>
</dbReference>
<evidence type="ECO:0000256" key="4">
    <source>
        <dbReference type="ARBA" id="ARBA00061449"/>
    </source>
</evidence>
<dbReference type="OrthoDB" id="2374335at2759"/>
<dbReference type="PANTHER" id="PTHR13532:SF3">
    <property type="entry name" value="INTEGRATOR COMPLEX SUBUNIT 14"/>
    <property type="match status" value="1"/>
</dbReference>